<dbReference type="OMA" id="FKSNTHI"/>
<evidence type="ECO:0000313" key="7">
    <source>
        <dbReference type="EMBL" id="CUI15230.1"/>
    </source>
</evidence>
<dbReference type="Pfam" id="PF26557">
    <property type="entry name" value="Cullin_AB"/>
    <property type="match status" value="1"/>
</dbReference>
<keyword evidence="3" id="KW-0832">Ubl conjugation</keyword>
<keyword evidence="2" id="KW-1017">Isopeptide bond</keyword>
<dbReference type="Pfam" id="PF00888">
    <property type="entry name" value="Cullin"/>
    <property type="match status" value="1"/>
</dbReference>
<dbReference type="Gene3D" id="1.20.1310.10">
    <property type="entry name" value="Cullin Repeats"/>
    <property type="match status" value="4"/>
</dbReference>
<dbReference type="OrthoDB" id="27073at2759"/>
<dbReference type="Gene3D" id="3.30.230.130">
    <property type="entry name" value="Cullin, Chain C, Domain 2"/>
    <property type="match status" value="1"/>
</dbReference>
<dbReference type="PROSITE" id="PS50069">
    <property type="entry name" value="CULLIN_2"/>
    <property type="match status" value="1"/>
</dbReference>
<dbReference type="PANTHER" id="PTHR11932">
    <property type="entry name" value="CULLIN"/>
    <property type="match status" value="1"/>
</dbReference>
<evidence type="ECO:0000256" key="2">
    <source>
        <dbReference type="ARBA" id="ARBA00022499"/>
    </source>
</evidence>
<dbReference type="InterPro" id="IPR016159">
    <property type="entry name" value="Cullin_repeat-like_dom_sf"/>
</dbReference>
<feature type="domain" description="Cullin family profile" evidence="6">
    <location>
        <begin position="392"/>
        <end position="618"/>
    </location>
</feature>
<evidence type="ECO:0000256" key="4">
    <source>
        <dbReference type="PROSITE-ProRule" id="PRU00330"/>
    </source>
</evidence>
<keyword evidence="8" id="KW-1185">Reference proteome</keyword>
<dbReference type="InterPro" id="IPR036390">
    <property type="entry name" value="WH_DNA-bd_sf"/>
</dbReference>
<protein>
    <submittedName>
        <fullName evidence="7">Cullin, putative</fullName>
    </submittedName>
</protein>
<dbReference type="FunFam" id="1.10.10.10:FF:000014">
    <property type="entry name" value="Cullin 1"/>
    <property type="match status" value="1"/>
</dbReference>
<dbReference type="AlphaFoldDB" id="A0A0S4KHS5"/>
<dbReference type="SUPFAM" id="SSF74788">
    <property type="entry name" value="Cullin repeat-like"/>
    <property type="match status" value="1"/>
</dbReference>
<name>A0A0S4KHS5_BODSA</name>
<dbReference type="InterPro" id="IPR045093">
    <property type="entry name" value="Cullin"/>
</dbReference>
<proteinExistence type="inferred from homology"/>
<dbReference type="InterPro" id="IPR036317">
    <property type="entry name" value="Cullin_homology_sf"/>
</dbReference>
<dbReference type="EMBL" id="CYKH01001954">
    <property type="protein sequence ID" value="CUI15230.1"/>
    <property type="molecule type" value="Genomic_DNA"/>
</dbReference>
<gene>
    <name evidence="7" type="ORF">BSAL_33330</name>
</gene>
<dbReference type="Pfam" id="PF10557">
    <property type="entry name" value="Cullin_Nedd8"/>
    <property type="match status" value="1"/>
</dbReference>
<reference evidence="8" key="1">
    <citation type="submission" date="2015-09" db="EMBL/GenBank/DDBJ databases">
        <authorList>
            <consortium name="Pathogen Informatics"/>
        </authorList>
    </citation>
    <scope>NUCLEOTIDE SEQUENCE [LARGE SCALE GENOMIC DNA]</scope>
    <source>
        <strain evidence="8">Lake Konstanz</strain>
    </source>
</reference>
<dbReference type="InterPro" id="IPR019559">
    <property type="entry name" value="Cullin_neddylation_domain"/>
</dbReference>
<accession>A0A0S4KHS5</accession>
<dbReference type="SMART" id="SM00182">
    <property type="entry name" value="CULLIN"/>
    <property type="match status" value="1"/>
</dbReference>
<evidence type="ECO:0000313" key="8">
    <source>
        <dbReference type="Proteomes" id="UP000051952"/>
    </source>
</evidence>
<dbReference type="InterPro" id="IPR016158">
    <property type="entry name" value="Cullin_homology"/>
</dbReference>
<dbReference type="GO" id="GO:0031625">
    <property type="term" value="F:ubiquitin protein ligase binding"/>
    <property type="evidence" value="ECO:0007669"/>
    <property type="project" value="InterPro"/>
</dbReference>
<dbReference type="InterPro" id="IPR059120">
    <property type="entry name" value="Cullin-like_AB"/>
</dbReference>
<dbReference type="SUPFAM" id="SSF46785">
    <property type="entry name" value="Winged helix' DNA-binding domain"/>
    <property type="match status" value="1"/>
</dbReference>
<dbReference type="GO" id="GO:0006511">
    <property type="term" value="P:ubiquitin-dependent protein catabolic process"/>
    <property type="evidence" value="ECO:0007669"/>
    <property type="project" value="InterPro"/>
</dbReference>
<dbReference type="SUPFAM" id="SSF75632">
    <property type="entry name" value="Cullin homology domain"/>
    <property type="match status" value="1"/>
</dbReference>
<dbReference type="FunFam" id="1.20.1310.10:FF:000001">
    <property type="entry name" value="Cullin 3"/>
    <property type="match status" value="1"/>
</dbReference>
<evidence type="ECO:0000259" key="6">
    <source>
        <dbReference type="PROSITE" id="PS50069"/>
    </source>
</evidence>
<dbReference type="InterPro" id="IPR036388">
    <property type="entry name" value="WH-like_DNA-bd_sf"/>
</dbReference>
<evidence type="ECO:0000256" key="1">
    <source>
        <dbReference type="ARBA" id="ARBA00006019"/>
    </source>
</evidence>
<evidence type="ECO:0000256" key="5">
    <source>
        <dbReference type="RuleBase" id="RU003829"/>
    </source>
</evidence>
<dbReference type="InterPro" id="IPR001373">
    <property type="entry name" value="Cullin_N"/>
</dbReference>
<comment type="similarity">
    <text evidence="1 4 5">Belongs to the cullin family.</text>
</comment>
<sequence length="745" mass="85793">MNIEVDRKGIDVVKAQFEAITQLATDNFQGNLNFEMRMNHYATVYNYAIGNGMIGEVEENYTRHETLYIDFQEMLTKFMLRFGADHRPAPTDPDLLLRMVKWWRHYKVIQRWATKTFEYISRYYIPHWAKMPLKQVAMSIFLEQLFRKHEIIVRDAIFDAVRKERQHEIADRELIQSAIEMYSAMGIDGLNSLYTENFFRPFLSATGEFYRKESQGWSSTDSASEYLIKAERRIVEEKTRCVKYFSMQEERKVMEAVEAALLETTDARRLLFHSNSGFGSVLAARDVDNLRRFYKMFVHVNSGLEAMSTALKERVIAEGKDRARAHAGPERDINCRRCVADFVSLHEEYNGVVQSCFSSNLVLMKALRDGLERTFNNGIVAIDANGRSSVVSFSYILATYLDLLLRQPPTDDMQIEAAFDQVISILRFVSDHDTFQQCARELLAKRLLSQTTKVDETLERQLLNRLKQRSGPHFTTHFESMMNDRVSSADFSLKFRESWGERPMPFDFHCMVLKTGVWPKLSLDDGVRPPSEFSAMMESFEAYHVEKAPRRVLKWSHSSSHATVLARLNASIKEFQGTAFQAWTLLLFNNSSTISLATIAGVLGIDLDEGKRIIMSLAKLKLVIRQDDSTPLQKEEQVALNVDFSSPHRKIVIPVAVSRISVAGNNKAAQQAEEDRKPAIDACIVRVMKSRREMGHTDLVTECISQLVQRFSPDPKLIKVRIEDLIRREYLERTAENSSVYRYLA</sequence>
<evidence type="ECO:0000256" key="3">
    <source>
        <dbReference type="ARBA" id="ARBA00022843"/>
    </source>
</evidence>
<dbReference type="Proteomes" id="UP000051952">
    <property type="component" value="Unassembled WGS sequence"/>
</dbReference>
<dbReference type="VEuPathDB" id="TriTrypDB:BSAL_33330"/>
<organism evidence="7 8">
    <name type="scientific">Bodo saltans</name>
    <name type="common">Flagellated protozoan</name>
    <dbReference type="NCBI Taxonomy" id="75058"/>
    <lineage>
        <taxon>Eukaryota</taxon>
        <taxon>Discoba</taxon>
        <taxon>Euglenozoa</taxon>
        <taxon>Kinetoplastea</taxon>
        <taxon>Metakinetoplastina</taxon>
        <taxon>Eubodonida</taxon>
        <taxon>Bodonidae</taxon>
        <taxon>Bodo</taxon>
    </lineage>
</organism>
<dbReference type="SMART" id="SM00884">
    <property type="entry name" value="Cullin_Nedd8"/>
    <property type="match status" value="1"/>
</dbReference>
<dbReference type="Gene3D" id="1.10.10.10">
    <property type="entry name" value="Winged helix-like DNA-binding domain superfamily/Winged helix DNA-binding domain"/>
    <property type="match status" value="1"/>
</dbReference>